<dbReference type="OrthoDB" id="5244108at2"/>
<dbReference type="GO" id="GO:0006749">
    <property type="term" value="P:glutathione metabolic process"/>
    <property type="evidence" value="ECO:0007669"/>
    <property type="project" value="TreeGrafter"/>
</dbReference>
<dbReference type="KEGG" id="htq:FRZ44_46320"/>
<dbReference type="PANTHER" id="PTHR42943:SF2">
    <property type="entry name" value="GLUTATHIONE S-TRANSFERASE KAPPA 1"/>
    <property type="match status" value="1"/>
</dbReference>
<evidence type="ECO:0000256" key="1">
    <source>
        <dbReference type="PIRNR" id="PIRNR006386"/>
    </source>
</evidence>
<feature type="domain" description="DSBA-like thioredoxin" evidence="3">
    <location>
        <begin position="5"/>
        <end position="198"/>
    </location>
</feature>
<organism evidence="4 5">
    <name type="scientific">Hypericibacter terrae</name>
    <dbReference type="NCBI Taxonomy" id="2602015"/>
    <lineage>
        <taxon>Bacteria</taxon>
        <taxon>Pseudomonadati</taxon>
        <taxon>Pseudomonadota</taxon>
        <taxon>Alphaproteobacteria</taxon>
        <taxon>Rhodospirillales</taxon>
        <taxon>Dongiaceae</taxon>
        <taxon>Hypericibacter</taxon>
    </lineage>
</organism>
<dbReference type="AlphaFoldDB" id="A0A5J6MPQ3"/>
<dbReference type="InterPro" id="IPR051924">
    <property type="entry name" value="GST_Kappa/NadH"/>
</dbReference>
<reference evidence="4 5" key="1">
    <citation type="submission" date="2019-08" db="EMBL/GenBank/DDBJ databases">
        <title>Hyperibacter terrae gen. nov., sp. nov. and Hyperibacter viscosus sp. nov., two new members in the family Rhodospirillaceae isolated from the rhizosphere of Hypericum perforatum.</title>
        <authorList>
            <person name="Noviana Z."/>
        </authorList>
    </citation>
    <scope>NUCLEOTIDE SEQUENCE [LARGE SCALE GENOMIC DNA]</scope>
    <source>
        <strain evidence="4 5">R5913</strain>
    </source>
</reference>
<gene>
    <name evidence="4" type="ORF">FRZ44_46320</name>
</gene>
<accession>A0A5J6MPQ3</accession>
<feature type="active site" description="Nucleophile" evidence="2">
    <location>
        <position position="13"/>
    </location>
</feature>
<protein>
    <recommendedName>
        <fullName evidence="1">2-hydroxychromene-2-carboxylate isomerase</fullName>
        <ecNumber evidence="1">5.99.1.4</ecNumber>
    </recommendedName>
</protein>
<dbReference type="PIRSF" id="PIRSF006386">
    <property type="entry name" value="HCCAis_GSTk"/>
    <property type="match status" value="1"/>
</dbReference>
<dbReference type="GO" id="GO:0018845">
    <property type="term" value="F:2-hydroxychromene-2-carboxylate isomerase activity"/>
    <property type="evidence" value="ECO:0007669"/>
    <property type="project" value="UniProtKB-UniRule"/>
</dbReference>
<dbReference type="InterPro" id="IPR001853">
    <property type="entry name" value="DSBA-like_thioredoxin_dom"/>
</dbReference>
<dbReference type="EMBL" id="CP042906">
    <property type="protein sequence ID" value="QEX19319.1"/>
    <property type="molecule type" value="Genomic_DNA"/>
</dbReference>
<evidence type="ECO:0000313" key="5">
    <source>
        <dbReference type="Proteomes" id="UP000326202"/>
    </source>
</evidence>
<sequence>MPIPIDFYFSIDSRYSYLAATQIPLIEREFGAEFRWHPLGLAALLAARGATPFSNGLRVSGQYEHDYRDIDTGRWASFYGVKIVTPDWSQGDWTRINRAAVSAAVAGCCPAFVTALYDAIMVRGAVPADDAAIVHIADEAGLDGARIAAGIDAPATDRLHSDTIEAARQAGVFGVPSFVVEGQMFWGNDRIILLKHFLKQRKHS</sequence>
<dbReference type="InterPro" id="IPR014440">
    <property type="entry name" value="HCCAis_GSTk"/>
</dbReference>
<evidence type="ECO:0000256" key="2">
    <source>
        <dbReference type="PIRSR" id="PIRSR006386-1"/>
    </source>
</evidence>
<proteinExistence type="inferred from homology"/>
<comment type="catalytic activity">
    <reaction evidence="1">
        <text>2-hydroxychromene-2-carboxylate = (3E)-4-(2-hydroxyphenyl)-2-oxobut-3-enoate</text>
        <dbReference type="Rhea" id="RHEA:27401"/>
        <dbReference type="ChEBI" id="CHEBI:59350"/>
        <dbReference type="ChEBI" id="CHEBI:59353"/>
        <dbReference type="EC" id="5.99.1.4"/>
    </reaction>
</comment>
<name>A0A5J6MPQ3_9PROT</name>
<dbReference type="Proteomes" id="UP000326202">
    <property type="component" value="Chromosome"/>
</dbReference>
<dbReference type="EC" id="5.99.1.4" evidence="1"/>
<comment type="similarity">
    <text evidence="1">Belongs to the GST superfamily. NadH family.</text>
</comment>
<dbReference type="Pfam" id="PF01323">
    <property type="entry name" value="DSBA"/>
    <property type="match status" value="1"/>
</dbReference>
<dbReference type="GO" id="GO:0004364">
    <property type="term" value="F:glutathione transferase activity"/>
    <property type="evidence" value="ECO:0007669"/>
    <property type="project" value="TreeGrafter"/>
</dbReference>
<keyword evidence="1 4" id="KW-0413">Isomerase</keyword>
<evidence type="ECO:0000313" key="4">
    <source>
        <dbReference type="EMBL" id="QEX19319.1"/>
    </source>
</evidence>
<dbReference type="GO" id="GO:0004602">
    <property type="term" value="F:glutathione peroxidase activity"/>
    <property type="evidence" value="ECO:0007669"/>
    <property type="project" value="TreeGrafter"/>
</dbReference>
<dbReference type="RefSeq" id="WP_151179395.1">
    <property type="nucleotide sequence ID" value="NZ_CP042906.1"/>
</dbReference>
<evidence type="ECO:0000259" key="3">
    <source>
        <dbReference type="Pfam" id="PF01323"/>
    </source>
</evidence>
<dbReference type="Gene3D" id="3.40.30.10">
    <property type="entry name" value="Glutaredoxin"/>
    <property type="match status" value="1"/>
</dbReference>
<keyword evidence="5" id="KW-1185">Reference proteome</keyword>
<dbReference type="InterPro" id="IPR036249">
    <property type="entry name" value="Thioredoxin-like_sf"/>
</dbReference>
<dbReference type="PANTHER" id="PTHR42943">
    <property type="entry name" value="GLUTATHIONE S-TRANSFERASE KAPPA"/>
    <property type="match status" value="1"/>
</dbReference>
<dbReference type="SUPFAM" id="SSF52833">
    <property type="entry name" value="Thioredoxin-like"/>
    <property type="match status" value="1"/>
</dbReference>